<evidence type="ECO:0008006" key="4">
    <source>
        <dbReference type="Google" id="ProtNLM"/>
    </source>
</evidence>
<gene>
    <name evidence="2" type="ORF">SAMN04487990_11834</name>
</gene>
<dbReference type="InterPro" id="IPR021737">
    <property type="entry name" value="Phage_phiKZ_Orf197"/>
</dbReference>
<feature type="transmembrane region" description="Helical" evidence="1">
    <location>
        <begin position="166"/>
        <end position="194"/>
    </location>
</feature>
<dbReference type="AlphaFoldDB" id="A0A1H4C6J0"/>
<feature type="transmembrane region" description="Helical" evidence="1">
    <location>
        <begin position="37"/>
        <end position="53"/>
    </location>
</feature>
<dbReference type="RefSeq" id="WP_092135839.1">
    <property type="nucleotide sequence ID" value="NZ_FNQK01000018.1"/>
</dbReference>
<evidence type="ECO:0000256" key="1">
    <source>
        <dbReference type="SAM" id="Phobius"/>
    </source>
</evidence>
<keyword evidence="1" id="KW-1133">Transmembrane helix</keyword>
<feature type="transmembrane region" description="Helical" evidence="1">
    <location>
        <begin position="124"/>
        <end position="146"/>
    </location>
</feature>
<protein>
    <recommendedName>
        <fullName evidence="4">DUF3307 domain-containing protein</fullName>
    </recommendedName>
</protein>
<dbReference type="Proteomes" id="UP000198846">
    <property type="component" value="Unassembled WGS sequence"/>
</dbReference>
<dbReference type="STRING" id="283786.SAMN04487990_11834"/>
<dbReference type="OrthoDB" id="8536716at2"/>
<dbReference type="Pfam" id="PF11750">
    <property type="entry name" value="DUF3307"/>
    <property type="match status" value="1"/>
</dbReference>
<keyword evidence="3" id="KW-1185">Reference proteome</keyword>
<feature type="transmembrane region" description="Helical" evidence="1">
    <location>
        <begin position="215"/>
        <end position="237"/>
    </location>
</feature>
<evidence type="ECO:0000313" key="3">
    <source>
        <dbReference type="Proteomes" id="UP000198846"/>
    </source>
</evidence>
<accession>A0A1H4C6J0</accession>
<keyword evidence="1" id="KW-0812">Transmembrane</keyword>
<feature type="transmembrane region" description="Helical" evidence="1">
    <location>
        <begin position="60"/>
        <end position="77"/>
    </location>
</feature>
<evidence type="ECO:0000313" key="2">
    <source>
        <dbReference type="EMBL" id="SEA56021.1"/>
    </source>
</evidence>
<keyword evidence="1" id="KW-0472">Membrane</keyword>
<feature type="transmembrane region" description="Helical" evidence="1">
    <location>
        <begin position="89"/>
        <end position="112"/>
    </location>
</feature>
<proteinExistence type="predicted"/>
<name>A0A1H4C6J0_BIZPA</name>
<sequence>MLFFFLTLVLAHCLGDFVFQPTKWVKHKRKKKYKSKYVYYHILIHFLALTLVLQADFRSYWLAFLIIIPTHYAIDLVKLQLQTKKNARVLFAADQIAHLIILAVVTAIYYPSEFSIAALITPQLIVFITFLLIATVVASVCMKVIISKWSLEDTKGEKSGSLEQAGAYIGVLERLFVFVFIITGHWEGVGFLMAAKSIFRFGDLSKAKDRKLTEYVLIGTLMSFGFAILAGLGFIYFNSAI</sequence>
<organism evidence="2 3">
    <name type="scientific">Bizionia paragorgiae</name>
    <dbReference type="NCBI Taxonomy" id="283786"/>
    <lineage>
        <taxon>Bacteria</taxon>
        <taxon>Pseudomonadati</taxon>
        <taxon>Bacteroidota</taxon>
        <taxon>Flavobacteriia</taxon>
        <taxon>Flavobacteriales</taxon>
        <taxon>Flavobacteriaceae</taxon>
        <taxon>Bizionia</taxon>
    </lineage>
</organism>
<dbReference type="EMBL" id="FNQK01000018">
    <property type="protein sequence ID" value="SEA56021.1"/>
    <property type="molecule type" value="Genomic_DNA"/>
</dbReference>
<reference evidence="2 3" key="1">
    <citation type="submission" date="2016-10" db="EMBL/GenBank/DDBJ databases">
        <authorList>
            <person name="de Groot N.N."/>
        </authorList>
    </citation>
    <scope>NUCLEOTIDE SEQUENCE [LARGE SCALE GENOMIC DNA]</scope>
    <source>
        <strain evidence="2 3">DSM 23842</strain>
    </source>
</reference>